<dbReference type="Gene3D" id="2.40.110.10">
    <property type="entry name" value="Butyryl-CoA Dehydrogenase, subunit A, domain 2"/>
    <property type="match status" value="1"/>
</dbReference>
<evidence type="ECO:0000313" key="12">
    <source>
        <dbReference type="Proteomes" id="UP000385207"/>
    </source>
</evidence>
<dbReference type="SUPFAM" id="SSF56645">
    <property type="entry name" value="Acyl-CoA dehydrogenase NM domain-like"/>
    <property type="match status" value="1"/>
</dbReference>
<comment type="cofactor">
    <cofactor evidence="1 6">
        <name>FAD</name>
        <dbReference type="ChEBI" id="CHEBI:57692"/>
    </cofactor>
</comment>
<dbReference type="Pfam" id="PF02771">
    <property type="entry name" value="Acyl-CoA_dh_N"/>
    <property type="match status" value="1"/>
</dbReference>
<dbReference type="EC" id="1.3.8.-" evidence="11"/>
<dbReference type="InterPro" id="IPR025878">
    <property type="entry name" value="Acyl-CoA_dh-like_C_dom"/>
</dbReference>
<evidence type="ECO:0000256" key="1">
    <source>
        <dbReference type="ARBA" id="ARBA00001974"/>
    </source>
</evidence>
<evidence type="ECO:0000256" key="6">
    <source>
        <dbReference type="RuleBase" id="RU362125"/>
    </source>
</evidence>
<feature type="domain" description="Acyl-CoA dehydrogenase/oxidase N-terminal" evidence="9">
    <location>
        <begin position="44"/>
        <end position="158"/>
    </location>
</feature>
<dbReference type="Pfam" id="PF12806">
    <property type="entry name" value="Acyl-CoA_dh_C"/>
    <property type="match status" value="1"/>
</dbReference>
<organism evidence="11 12">
    <name type="scientific">Pseudomonas fluorescens</name>
    <dbReference type="NCBI Taxonomy" id="294"/>
    <lineage>
        <taxon>Bacteria</taxon>
        <taxon>Pseudomonadati</taxon>
        <taxon>Pseudomonadota</taxon>
        <taxon>Gammaproteobacteria</taxon>
        <taxon>Pseudomonadales</taxon>
        <taxon>Pseudomonadaceae</taxon>
        <taxon>Pseudomonas</taxon>
    </lineage>
</organism>
<dbReference type="PANTHER" id="PTHR42803:SF1">
    <property type="entry name" value="BROAD-SPECIFICITY LINEAR ACYL-COA DEHYDROGENASE FADE5"/>
    <property type="match status" value="1"/>
</dbReference>
<dbReference type="InterPro" id="IPR006091">
    <property type="entry name" value="Acyl-CoA_Oxase/DH_mid-dom"/>
</dbReference>
<dbReference type="RefSeq" id="WP_150783407.1">
    <property type="nucleotide sequence ID" value="NZ_CABVII010000004.1"/>
</dbReference>
<dbReference type="InterPro" id="IPR052166">
    <property type="entry name" value="Diverse_Acyl-CoA_DH"/>
</dbReference>
<dbReference type="EMBL" id="CABVII010000004">
    <property type="protein sequence ID" value="VVO66714.1"/>
    <property type="molecule type" value="Genomic_DNA"/>
</dbReference>
<feature type="domain" description="Acyl-CoA dehydrogenase/oxidase C-terminal" evidence="7">
    <location>
        <begin position="287"/>
        <end position="455"/>
    </location>
</feature>
<dbReference type="Gene3D" id="1.20.140.10">
    <property type="entry name" value="Butyryl-CoA Dehydrogenase, subunit A, domain 3"/>
    <property type="match status" value="1"/>
</dbReference>
<evidence type="ECO:0000256" key="2">
    <source>
        <dbReference type="ARBA" id="ARBA00009347"/>
    </source>
</evidence>
<evidence type="ECO:0000259" key="7">
    <source>
        <dbReference type="Pfam" id="PF00441"/>
    </source>
</evidence>
<reference evidence="11 12" key="1">
    <citation type="submission" date="2019-09" db="EMBL/GenBank/DDBJ databases">
        <authorList>
            <person name="Chandra G."/>
            <person name="Truman W A."/>
        </authorList>
    </citation>
    <scope>NUCLEOTIDE SEQUENCE [LARGE SCALE GENOMIC DNA]</scope>
    <source>
        <strain evidence="11">PS862</strain>
    </source>
</reference>
<gene>
    <name evidence="11" type="primary">dmdC_3</name>
    <name evidence="11" type="ORF">PS862_01111</name>
</gene>
<dbReference type="InterPro" id="IPR036250">
    <property type="entry name" value="AcylCo_DH-like_C"/>
</dbReference>
<evidence type="ECO:0000313" key="11">
    <source>
        <dbReference type="EMBL" id="VVO66714.1"/>
    </source>
</evidence>
<evidence type="ECO:0000256" key="5">
    <source>
        <dbReference type="ARBA" id="ARBA00023002"/>
    </source>
</evidence>
<dbReference type="InterPro" id="IPR009075">
    <property type="entry name" value="AcylCo_DH/oxidase_C"/>
</dbReference>
<dbReference type="InterPro" id="IPR046373">
    <property type="entry name" value="Acyl-CoA_Oxase/DH_mid-dom_sf"/>
</dbReference>
<evidence type="ECO:0000259" key="9">
    <source>
        <dbReference type="Pfam" id="PF02771"/>
    </source>
</evidence>
<dbReference type="AlphaFoldDB" id="A0A5E7HR11"/>
<feature type="domain" description="Acyl-CoA oxidase/dehydrogenase middle" evidence="8">
    <location>
        <begin position="163"/>
        <end position="270"/>
    </location>
</feature>
<keyword evidence="3 6" id="KW-0285">Flavoprotein</keyword>
<feature type="domain" description="Acetyl-CoA dehydrogenase-like C-terminal" evidence="10">
    <location>
        <begin position="484"/>
        <end position="591"/>
    </location>
</feature>
<dbReference type="Pfam" id="PF00441">
    <property type="entry name" value="Acyl-CoA_dh_1"/>
    <property type="match status" value="1"/>
</dbReference>
<dbReference type="Gene3D" id="1.10.540.10">
    <property type="entry name" value="Acyl-CoA dehydrogenase/oxidase, N-terminal domain"/>
    <property type="match status" value="1"/>
</dbReference>
<dbReference type="InterPro" id="IPR037069">
    <property type="entry name" value="AcylCoA_DH/ox_N_sf"/>
</dbReference>
<dbReference type="InterPro" id="IPR013786">
    <property type="entry name" value="AcylCoA_DH/ox_N"/>
</dbReference>
<dbReference type="Proteomes" id="UP000385207">
    <property type="component" value="Unassembled WGS sequence"/>
</dbReference>
<sequence>MNPYTAPLDEIRFVLHELAGLERVAELDDAESMADSELVDAILSEGARFAREVLAPIDSVGDREGARWSEGSVETAPGFSEAYAKFIESGWNNVSISAEYGGQGLPNLISAALQEMFVSANKAFCFCPELTAFGVKALASAANESLKNEYIPKLVSGEWTATMNLTEPQAGSDVGALRTRAIRESDGAFRVFGQKIFISYGEHDLTDNIVHLVLARIPGAPEGSKGVSLFLVPKFLPAKEEEHSLIRNDVYCSGIEHKLGNHASPTCTLVYGGSGEGAKGWLVGEENKGLQAMFVMVNSARYNVGLEGVALSERAYQQSLIYAQERVQGRAVNGGKESVPIIQHPDVRRMLLSMRSQTEAMRAVAYVLAAERDIASRHPDSSTRRASQSFVDLMIPIFKGWASETGIEVTSMSIQVHGGLGYIEESGVSQPLRDVRVSAIYEGTTSIQAHDLVERKLVRDGGAALRSWLSLIHLTLSQLNSRNDERLRVIERNLRVAVEALQGASEWILARYPDNPAEMLGGSVSFLRLCGVIAGGWQMARAALIVSEKPGDSEFARRKIHSAQFYAAHILPQAAGLALVAKEGGASVMDLGGAAF</sequence>
<evidence type="ECO:0000256" key="3">
    <source>
        <dbReference type="ARBA" id="ARBA00022630"/>
    </source>
</evidence>
<dbReference type="SUPFAM" id="SSF47203">
    <property type="entry name" value="Acyl-CoA dehydrogenase C-terminal domain-like"/>
    <property type="match status" value="1"/>
</dbReference>
<evidence type="ECO:0000259" key="8">
    <source>
        <dbReference type="Pfam" id="PF02770"/>
    </source>
</evidence>
<dbReference type="GO" id="GO:0016627">
    <property type="term" value="F:oxidoreductase activity, acting on the CH-CH group of donors"/>
    <property type="evidence" value="ECO:0007669"/>
    <property type="project" value="InterPro"/>
</dbReference>
<comment type="similarity">
    <text evidence="2 6">Belongs to the acyl-CoA dehydrogenase family.</text>
</comment>
<accession>A0A5E7HR11</accession>
<evidence type="ECO:0000256" key="4">
    <source>
        <dbReference type="ARBA" id="ARBA00022827"/>
    </source>
</evidence>
<dbReference type="OrthoDB" id="9764895at2"/>
<dbReference type="InterPro" id="IPR009100">
    <property type="entry name" value="AcylCoA_DH/oxidase_NM_dom_sf"/>
</dbReference>
<protein>
    <submittedName>
        <fullName evidence="11">3-methylmercaptopropionyl-CoA dehydrogenase</fullName>
        <ecNumber evidence="11">1.3.8.-</ecNumber>
    </submittedName>
</protein>
<evidence type="ECO:0000259" key="10">
    <source>
        <dbReference type="Pfam" id="PF12806"/>
    </source>
</evidence>
<dbReference type="Pfam" id="PF02770">
    <property type="entry name" value="Acyl-CoA_dh_M"/>
    <property type="match status" value="1"/>
</dbReference>
<dbReference type="GO" id="GO:0050660">
    <property type="term" value="F:flavin adenine dinucleotide binding"/>
    <property type="evidence" value="ECO:0007669"/>
    <property type="project" value="InterPro"/>
</dbReference>
<keyword evidence="5 6" id="KW-0560">Oxidoreductase</keyword>
<dbReference type="PANTHER" id="PTHR42803">
    <property type="entry name" value="ACYL-COA DEHYDROGENASE"/>
    <property type="match status" value="1"/>
</dbReference>
<name>A0A5E7HR11_PSEFL</name>
<keyword evidence="4 6" id="KW-0274">FAD</keyword>
<proteinExistence type="inferred from homology"/>